<evidence type="ECO:0000313" key="2">
    <source>
        <dbReference type="EMBL" id="ABG59534.1"/>
    </source>
</evidence>
<feature type="transmembrane region" description="Helical" evidence="1">
    <location>
        <begin position="6"/>
        <end position="27"/>
    </location>
</feature>
<evidence type="ECO:0000256" key="1">
    <source>
        <dbReference type="SAM" id="Phobius"/>
    </source>
</evidence>
<dbReference type="KEGG" id="chu:CHU_2272"/>
<dbReference type="EMBL" id="CP000383">
    <property type="protein sequence ID" value="ABG59534.1"/>
    <property type="molecule type" value="Genomic_DNA"/>
</dbReference>
<name>A0A6N4ST97_CYTH3</name>
<dbReference type="AlphaFoldDB" id="A0A6N4ST97"/>
<feature type="transmembrane region" description="Helical" evidence="1">
    <location>
        <begin position="61"/>
        <end position="80"/>
    </location>
</feature>
<dbReference type="Proteomes" id="UP000001822">
    <property type="component" value="Chromosome"/>
</dbReference>
<feature type="transmembrane region" description="Helical" evidence="1">
    <location>
        <begin position="34"/>
        <end position="55"/>
    </location>
</feature>
<keyword evidence="1" id="KW-0812">Transmembrane</keyword>
<feature type="transmembrane region" description="Helical" evidence="1">
    <location>
        <begin position="195"/>
        <end position="217"/>
    </location>
</feature>
<keyword evidence="1" id="KW-0472">Membrane</keyword>
<gene>
    <name evidence="2" type="ordered locus">CHU_2272</name>
</gene>
<sequence length="223" mass="25379">MENLPSYICIAFVLTTLLTIFFFYEAAGRSKTTLIVLLAWITLQALISTTGFYTVTDSLPPRFLLLVIPPLLTILVLFNTSQGKDFIDRLDVKVLTLLHVVRIPVEIVLFCLFLYKQVPELMTFEGRNLDILSGISAPFIYYYGYVKQKLSQTVLLAWNIICMGLLLNIVVYAVLSTPVPFQQFAFDQPNVAVLYFPFVWLPCCVVPLVLLSHLVSIRKLLKY</sequence>
<keyword evidence="1" id="KW-1133">Transmembrane helix</keyword>
<keyword evidence="3" id="KW-1185">Reference proteome</keyword>
<feature type="transmembrane region" description="Helical" evidence="1">
    <location>
        <begin position="156"/>
        <end position="175"/>
    </location>
</feature>
<dbReference type="RefSeq" id="WP_011585651.1">
    <property type="nucleotide sequence ID" value="NC_008255.1"/>
</dbReference>
<feature type="transmembrane region" description="Helical" evidence="1">
    <location>
        <begin position="92"/>
        <end position="115"/>
    </location>
</feature>
<reference evidence="2 3" key="1">
    <citation type="journal article" date="2007" name="Appl. Environ. Microbiol.">
        <title>Genome sequence of the cellulolytic gliding bacterium Cytophaga hutchinsonii.</title>
        <authorList>
            <person name="Xie G."/>
            <person name="Bruce D.C."/>
            <person name="Challacombe J.F."/>
            <person name="Chertkov O."/>
            <person name="Detter J.C."/>
            <person name="Gilna P."/>
            <person name="Han C.S."/>
            <person name="Lucas S."/>
            <person name="Misra M."/>
            <person name="Myers G.L."/>
            <person name="Richardson P."/>
            <person name="Tapia R."/>
            <person name="Thayer N."/>
            <person name="Thompson L.S."/>
            <person name="Brettin T.S."/>
            <person name="Henrissat B."/>
            <person name="Wilson D.B."/>
            <person name="McBride M.J."/>
        </authorList>
    </citation>
    <scope>NUCLEOTIDE SEQUENCE [LARGE SCALE GENOMIC DNA]</scope>
    <source>
        <strain evidence="3">ATCC 33406 / DSM 1761 / CIP 103989 / NBRC 15051 / NCIMB 9469 / D465</strain>
    </source>
</reference>
<dbReference type="OrthoDB" id="675847at2"/>
<accession>A0A6N4ST97</accession>
<protein>
    <submittedName>
        <fullName evidence="2">Uncharacterized protein</fullName>
    </submittedName>
</protein>
<feature type="transmembrane region" description="Helical" evidence="1">
    <location>
        <begin position="127"/>
        <end position="144"/>
    </location>
</feature>
<proteinExistence type="predicted"/>
<evidence type="ECO:0000313" key="3">
    <source>
        <dbReference type="Proteomes" id="UP000001822"/>
    </source>
</evidence>
<organism evidence="2 3">
    <name type="scientific">Cytophaga hutchinsonii (strain ATCC 33406 / DSM 1761 / CIP 103989 / NBRC 15051 / NCIMB 9469 / D465)</name>
    <dbReference type="NCBI Taxonomy" id="269798"/>
    <lineage>
        <taxon>Bacteria</taxon>
        <taxon>Pseudomonadati</taxon>
        <taxon>Bacteroidota</taxon>
        <taxon>Cytophagia</taxon>
        <taxon>Cytophagales</taxon>
        <taxon>Cytophagaceae</taxon>
        <taxon>Cytophaga</taxon>
    </lineage>
</organism>